<organism evidence="2 3">
    <name type="scientific">Ensete ventricosum</name>
    <name type="common">Abyssinian banana</name>
    <name type="synonym">Musa ensete</name>
    <dbReference type="NCBI Taxonomy" id="4639"/>
    <lineage>
        <taxon>Eukaryota</taxon>
        <taxon>Viridiplantae</taxon>
        <taxon>Streptophyta</taxon>
        <taxon>Embryophyta</taxon>
        <taxon>Tracheophyta</taxon>
        <taxon>Spermatophyta</taxon>
        <taxon>Magnoliopsida</taxon>
        <taxon>Liliopsida</taxon>
        <taxon>Zingiberales</taxon>
        <taxon>Musaceae</taxon>
        <taxon>Ensete</taxon>
    </lineage>
</organism>
<sequence length="182" mass="19997">MLATDPCLLVLDWCQESGRRTTLVRSSEAVRSPSDPEEGVWEFVRIDRDEAGKLRRGRLGLLGNAPSALPSRGLPRDLARSPRQGGGARRGPSDDQISIPTEMILRDQYRESSFVLLSGGVFIVAKHPISHTPAFIVADLLSKANVIVCPSAHILVYPVGVEYGRIRHSSFMSVPARLLLSW</sequence>
<comment type="caution">
    <text evidence="2">The sequence shown here is derived from an EMBL/GenBank/DDBJ whole genome shotgun (WGS) entry which is preliminary data.</text>
</comment>
<accession>A0A426YZA1</accession>
<evidence type="ECO:0000256" key="1">
    <source>
        <dbReference type="SAM" id="MobiDB-lite"/>
    </source>
</evidence>
<proteinExistence type="predicted"/>
<dbReference type="Proteomes" id="UP000287651">
    <property type="component" value="Unassembled WGS sequence"/>
</dbReference>
<feature type="region of interest" description="Disordered" evidence="1">
    <location>
        <begin position="66"/>
        <end position="97"/>
    </location>
</feature>
<name>A0A426YZA1_ENSVE</name>
<protein>
    <submittedName>
        <fullName evidence="2">Uncharacterized protein</fullName>
    </submittedName>
</protein>
<evidence type="ECO:0000313" key="2">
    <source>
        <dbReference type="EMBL" id="RRT57034.1"/>
    </source>
</evidence>
<dbReference type="EMBL" id="AMZH03009354">
    <property type="protein sequence ID" value="RRT57034.1"/>
    <property type="molecule type" value="Genomic_DNA"/>
</dbReference>
<gene>
    <name evidence="2" type="ORF">B296_00004190</name>
</gene>
<evidence type="ECO:0000313" key="3">
    <source>
        <dbReference type="Proteomes" id="UP000287651"/>
    </source>
</evidence>
<reference evidence="2 3" key="1">
    <citation type="journal article" date="2014" name="Agronomy (Basel)">
        <title>A Draft Genome Sequence for Ensete ventricosum, the Drought-Tolerant Tree Against Hunger.</title>
        <authorList>
            <person name="Harrison J."/>
            <person name="Moore K.A."/>
            <person name="Paszkiewicz K."/>
            <person name="Jones T."/>
            <person name="Grant M."/>
            <person name="Ambacheew D."/>
            <person name="Muzemil S."/>
            <person name="Studholme D.J."/>
        </authorList>
    </citation>
    <scope>NUCLEOTIDE SEQUENCE [LARGE SCALE GENOMIC DNA]</scope>
</reference>
<dbReference type="AlphaFoldDB" id="A0A426YZA1"/>